<organism evidence="10 11">
    <name type="scientific">Brachybacterium fresconis</name>
    <dbReference type="NCBI Taxonomy" id="173363"/>
    <lineage>
        <taxon>Bacteria</taxon>
        <taxon>Bacillati</taxon>
        <taxon>Actinomycetota</taxon>
        <taxon>Actinomycetes</taxon>
        <taxon>Micrococcales</taxon>
        <taxon>Dermabacteraceae</taxon>
        <taxon>Brachybacterium</taxon>
    </lineage>
</organism>
<comment type="similarity">
    <text evidence="2">Belongs to the DedA family.</text>
</comment>
<evidence type="ECO:0000313" key="11">
    <source>
        <dbReference type="Proteomes" id="UP000698222"/>
    </source>
</evidence>
<keyword evidence="11" id="KW-1185">Reference proteome</keyword>
<comment type="subcellular location">
    <subcellularLocation>
        <location evidence="1">Cell membrane</location>
        <topology evidence="1">Multi-pass membrane protein</topology>
    </subcellularLocation>
</comment>
<gene>
    <name evidence="10" type="ORF">JOF44_002150</name>
</gene>
<dbReference type="RefSeq" id="WP_209890885.1">
    <property type="nucleotide sequence ID" value="NZ_BAAAJV010000018.1"/>
</dbReference>
<sequence>MDVTAWAIGLMELLGGPGIALVIAAEALFPPVPGEVLLPFAGVSAAANGQHVLVPILWTTAGSVLGGLGVYGVGRALGERRTRALIDRIPLLEQKDVDVALRFFARFGFPAVALARFVPMVRTLISIPAGIEKMPVSVFALATGLGSGIWNAVFVIAGYGFGLAGGELLEGFVRLYSLIVAGVGALAAIGLLTQRLRGRRRAAGEGTHDARPLSERAGGTAAVRERPSDVSPDSGPEPPTLDE</sequence>
<evidence type="ECO:0000256" key="4">
    <source>
        <dbReference type="ARBA" id="ARBA00022692"/>
    </source>
</evidence>
<accession>A0ABS4YKC2</accession>
<protein>
    <submittedName>
        <fullName evidence="10">Membrane protein DedA with SNARE-associated domain</fullName>
    </submittedName>
</protein>
<keyword evidence="4 8" id="KW-0812">Transmembrane</keyword>
<evidence type="ECO:0000256" key="7">
    <source>
        <dbReference type="SAM" id="MobiDB-lite"/>
    </source>
</evidence>
<feature type="domain" description="VTT" evidence="9">
    <location>
        <begin position="32"/>
        <end position="159"/>
    </location>
</feature>
<feature type="compositionally biased region" description="Basic and acidic residues" evidence="7">
    <location>
        <begin position="202"/>
        <end position="214"/>
    </location>
</feature>
<reference evidence="10 11" key="1">
    <citation type="submission" date="2021-03" db="EMBL/GenBank/DDBJ databases">
        <title>Sequencing the genomes of 1000 actinobacteria strains.</title>
        <authorList>
            <person name="Klenk H.-P."/>
        </authorList>
    </citation>
    <scope>NUCLEOTIDE SEQUENCE [LARGE SCALE GENOMIC DNA]</scope>
    <source>
        <strain evidence="10 11">DSM 14564</strain>
    </source>
</reference>
<dbReference type="Pfam" id="PF09335">
    <property type="entry name" value="VTT_dom"/>
    <property type="match status" value="1"/>
</dbReference>
<dbReference type="Proteomes" id="UP000698222">
    <property type="component" value="Unassembled WGS sequence"/>
</dbReference>
<dbReference type="InterPro" id="IPR051311">
    <property type="entry name" value="DedA_domain"/>
</dbReference>
<name>A0ABS4YKC2_9MICO</name>
<evidence type="ECO:0000256" key="3">
    <source>
        <dbReference type="ARBA" id="ARBA00022475"/>
    </source>
</evidence>
<evidence type="ECO:0000256" key="6">
    <source>
        <dbReference type="ARBA" id="ARBA00023136"/>
    </source>
</evidence>
<dbReference type="EMBL" id="JAGIOC010000001">
    <property type="protein sequence ID" value="MBP2409247.1"/>
    <property type="molecule type" value="Genomic_DNA"/>
</dbReference>
<dbReference type="PANTHER" id="PTHR42709">
    <property type="entry name" value="ALKALINE PHOSPHATASE LIKE PROTEIN"/>
    <property type="match status" value="1"/>
</dbReference>
<keyword evidence="5 8" id="KW-1133">Transmembrane helix</keyword>
<evidence type="ECO:0000259" key="9">
    <source>
        <dbReference type="Pfam" id="PF09335"/>
    </source>
</evidence>
<evidence type="ECO:0000256" key="8">
    <source>
        <dbReference type="SAM" id="Phobius"/>
    </source>
</evidence>
<comment type="caution">
    <text evidence="10">The sequence shown here is derived from an EMBL/GenBank/DDBJ whole genome shotgun (WGS) entry which is preliminary data.</text>
</comment>
<keyword evidence="6 8" id="KW-0472">Membrane</keyword>
<dbReference type="PANTHER" id="PTHR42709:SF6">
    <property type="entry name" value="UNDECAPRENYL PHOSPHATE TRANSPORTER A"/>
    <property type="match status" value="1"/>
</dbReference>
<feature type="transmembrane region" description="Helical" evidence="8">
    <location>
        <begin position="6"/>
        <end position="29"/>
    </location>
</feature>
<evidence type="ECO:0000256" key="5">
    <source>
        <dbReference type="ARBA" id="ARBA00022989"/>
    </source>
</evidence>
<feature type="region of interest" description="Disordered" evidence="7">
    <location>
        <begin position="202"/>
        <end position="243"/>
    </location>
</feature>
<evidence type="ECO:0000256" key="1">
    <source>
        <dbReference type="ARBA" id="ARBA00004651"/>
    </source>
</evidence>
<feature type="transmembrane region" description="Helical" evidence="8">
    <location>
        <begin position="138"/>
        <end position="161"/>
    </location>
</feature>
<dbReference type="InterPro" id="IPR032816">
    <property type="entry name" value="VTT_dom"/>
</dbReference>
<proteinExistence type="inferred from homology"/>
<feature type="transmembrane region" description="Helical" evidence="8">
    <location>
        <begin position="173"/>
        <end position="192"/>
    </location>
</feature>
<evidence type="ECO:0000256" key="2">
    <source>
        <dbReference type="ARBA" id="ARBA00010792"/>
    </source>
</evidence>
<keyword evidence="3" id="KW-1003">Cell membrane</keyword>
<evidence type="ECO:0000313" key="10">
    <source>
        <dbReference type="EMBL" id="MBP2409247.1"/>
    </source>
</evidence>